<name>A0AAD3TJ18_NEPGR</name>
<dbReference type="EMBL" id="BSYO01000039">
    <property type="protein sequence ID" value="GMH30815.1"/>
    <property type="molecule type" value="Genomic_DNA"/>
</dbReference>
<comment type="caution">
    <text evidence="1">The sequence shown here is derived from an EMBL/GenBank/DDBJ whole genome shotgun (WGS) entry which is preliminary data.</text>
</comment>
<keyword evidence="2" id="KW-1185">Reference proteome</keyword>
<gene>
    <name evidence="1" type="ORF">Nepgr_032658</name>
</gene>
<dbReference type="Proteomes" id="UP001279734">
    <property type="component" value="Unassembled WGS sequence"/>
</dbReference>
<accession>A0AAD3TJ18</accession>
<sequence>MEKRATLGISALSPEVEAADKCEWGAGSFNGQFMELTALSITVVGHNPDGDPAIEDVRAIGRGGKVLGFKGDERAEEETLASEGTTKIWEHGRV</sequence>
<dbReference type="AlphaFoldDB" id="A0AAD3TJ18"/>
<protein>
    <submittedName>
        <fullName evidence="1">Uncharacterized protein</fullName>
    </submittedName>
</protein>
<organism evidence="1 2">
    <name type="scientific">Nepenthes gracilis</name>
    <name type="common">Slender pitcher plant</name>
    <dbReference type="NCBI Taxonomy" id="150966"/>
    <lineage>
        <taxon>Eukaryota</taxon>
        <taxon>Viridiplantae</taxon>
        <taxon>Streptophyta</taxon>
        <taxon>Embryophyta</taxon>
        <taxon>Tracheophyta</taxon>
        <taxon>Spermatophyta</taxon>
        <taxon>Magnoliopsida</taxon>
        <taxon>eudicotyledons</taxon>
        <taxon>Gunneridae</taxon>
        <taxon>Pentapetalae</taxon>
        <taxon>Caryophyllales</taxon>
        <taxon>Nepenthaceae</taxon>
        <taxon>Nepenthes</taxon>
    </lineage>
</organism>
<evidence type="ECO:0000313" key="2">
    <source>
        <dbReference type="Proteomes" id="UP001279734"/>
    </source>
</evidence>
<reference evidence="1" key="1">
    <citation type="submission" date="2023-05" db="EMBL/GenBank/DDBJ databases">
        <title>Nepenthes gracilis genome sequencing.</title>
        <authorList>
            <person name="Fukushima K."/>
        </authorList>
    </citation>
    <scope>NUCLEOTIDE SEQUENCE</scope>
    <source>
        <strain evidence="1">SING2019-196</strain>
    </source>
</reference>
<proteinExistence type="predicted"/>
<evidence type="ECO:0000313" key="1">
    <source>
        <dbReference type="EMBL" id="GMH30815.1"/>
    </source>
</evidence>